<name>A0A5B8CG65_SPHSA</name>
<dbReference type="Pfam" id="PF03695">
    <property type="entry name" value="UPF0149"/>
    <property type="match status" value="1"/>
</dbReference>
<dbReference type="InterPro" id="IPR004027">
    <property type="entry name" value="SEC_C_motif"/>
</dbReference>
<dbReference type="RefSeq" id="WP_061939408.1">
    <property type="nucleotide sequence ID" value="NZ_CP041016.1"/>
</dbReference>
<dbReference type="KEGG" id="sufl:FIL70_12265"/>
<dbReference type="Proteomes" id="UP000311469">
    <property type="component" value="Chromosome cSF1"/>
</dbReference>
<dbReference type="NCBIfam" id="TIGR02292">
    <property type="entry name" value="ygfB_yecA"/>
    <property type="match status" value="1"/>
</dbReference>
<evidence type="ECO:0000313" key="2">
    <source>
        <dbReference type="Proteomes" id="UP000311469"/>
    </source>
</evidence>
<dbReference type="AlphaFoldDB" id="A0A5B8CG65"/>
<organism evidence="1 2">
    <name type="scientific">Sphingobium fuliginis ATCC 27551</name>
    <dbReference type="NCBI Taxonomy" id="1208342"/>
    <lineage>
        <taxon>Bacteria</taxon>
        <taxon>Pseudomonadati</taxon>
        <taxon>Pseudomonadota</taxon>
        <taxon>Alphaproteobacteria</taxon>
        <taxon>Sphingomonadales</taxon>
        <taxon>Sphingomonadaceae</taxon>
        <taxon>Sphingobium</taxon>
    </lineage>
</organism>
<dbReference type="SUPFAM" id="SSF103642">
    <property type="entry name" value="Sec-C motif"/>
    <property type="match status" value="1"/>
</dbReference>
<dbReference type="SUPFAM" id="SSF101327">
    <property type="entry name" value="YgfB-like"/>
    <property type="match status" value="1"/>
</dbReference>
<gene>
    <name evidence="1" type="ORF">FIL70_12265</name>
</gene>
<protein>
    <submittedName>
        <fullName evidence="1">UPF0149 family protein</fullName>
    </submittedName>
</protein>
<dbReference type="InterPro" id="IPR036255">
    <property type="entry name" value="YgfB-like_sf"/>
</dbReference>
<dbReference type="Pfam" id="PF02810">
    <property type="entry name" value="SEC-C"/>
    <property type="match status" value="1"/>
</dbReference>
<dbReference type="EMBL" id="CP041016">
    <property type="protein sequence ID" value="QDC37895.1"/>
    <property type="molecule type" value="Genomic_DNA"/>
</dbReference>
<dbReference type="PANTHER" id="PTHR33747">
    <property type="entry name" value="UPF0225 PROTEIN SCO1677"/>
    <property type="match status" value="1"/>
</dbReference>
<proteinExistence type="predicted"/>
<accession>A0A5B8CG65</accession>
<evidence type="ECO:0000313" key="1">
    <source>
        <dbReference type="EMBL" id="QDC37895.1"/>
    </source>
</evidence>
<dbReference type="InterPro" id="IPR011978">
    <property type="entry name" value="YgfB-like"/>
</dbReference>
<dbReference type="Gene3D" id="3.10.450.50">
    <property type="match status" value="1"/>
</dbReference>
<dbReference type="PANTHER" id="PTHR33747:SF1">
    <property type="entry name" value="ADENYLATE CYCLASE-ASSOCIATED CAP C-TERMINAL DOMAIN-CONTAINING PROTEIN"/>
    <property type="match status" value="1"/>
</dbReference>
<reference evidence="1 2" key="1">
    <citation type="submission" date="2019-06" db="EMBL/GenBank/DDBJ databases">
        <title>Genome organization and adaptive potential of archetypical organophosphate degarding Sphingobium fuliginis ATCC 27551.</title>
        <authorList>
            <person name="Sarwar A."/>
            <person name="Parthasarathy S."/>
            <person name="Singh C."/>
            <person name="Siddavattam D."/>
        </authorList>
    </citation>
    <scope>NUCLEOTIDE SEQUENCE [LARGE SCALE GENOMIC DNA]</scope>
    <source>
        <strain evidence="1 2">ATCC 27551</strain>
    </source>
</reference>
<sequence>MDNYLDELDDLLLNQFDEGMLLSELDGFLTGIIVSPDMVPPSVWLKQVWGSETPKFDAPENLQRFFDLVMRHHNEILASLDEPDGFAPILEVDTRSNETLWELWIEGFSKAMKLASRGWNRIRASDDEGPKAAIAGITELAAFADGRHELTEEEEDRWDREAPDLIPIWVLMLHEWRLENDQNRPMSATGGKVGRNDPCPCGSGKKYKKCCGLN</sequence>